<dbReference type="InterPro" id="IPR050351">
    <property type="entry name" value="BphY/WalK/GraS-like"/>
</dbReference>
<dbReference type="CDD" id="cd06225">
    <property type="entry name" value="HAMP"/>
    <property type="match status" value="1"/>
</dbReference>
<feature type="transmembrane region" description="Helical" evidence="9">
    <location>
        <begin position="222"/>
        <end position="247"/>
    </location>
</feature>
<dbReference type="PANTHER" id="PTHR45453">
    <property type="entry name" value="PHOSPHATE REGULON SENSOR PROTEIN PHOR"/>
    <property type="match status" value="1"/>
</dbReference>
<feature type="coiled-coil region" evidence="8">
    <location>
        <begin position="280"/>
        <end position="317"/>
    </location>
</feature>
<dbReference type="GO" id="GO:0005886">
    <property type="term" value="C:plasma membrane"/>
    <property type="evidence" value="ECO:0007669"/>
    <property type="project" value="TreeGrafter"/>
</dbReference>
<name>A0AB73T8Q0_9FIRM</name>
<dbReference type="Gene3D" id="1.10.287.130">
    <property type="match status" value="1"/>
</dbReference>
<dbReference type="SUPFAM" id="SSF47384">
    <property type="entry name" value="Homodimeric domain of signal transducing histidine kinase"/>
    <property type="match status" value="1"/>
</dbReference>
<sequence length="538" mass="60350">MIIYRQSEGWDTELKKNVRSSLSVKIFLLTCLLLCLISGITYLCIARMMPAVYTNQLEEKLGQAAEDLKKELERHDSVENAVSVLDYFEADHQASVIILDEEGNEVYPARETAVYEESVSKDLVSDMDMAGVGITDEQAAEEAHDSSAASAEQVQNAAEEVHDVSAASAEQMQVTAEASDIYTVEGAGTKSYSIKVGDAAYTMLVRGTLQQVSQAVEVLKSILPYIIAVIAAASFICALGAAFYLAAPIRRISSISQDMAELRFDRKCSEKRRDEVGILARNLNALSEKLSVTLKNLQEANRQLKSDMEKEREQEQKRTAFFAAVSHELKTPVTILKGHIGGMLKRVDGYQDRDYYLERSYEVTDSMEGMVQEILTISRMDAQEGITKKEKLDLSEIIRRQFAQMVELMEQKGLDWNVEIPEHIYCMADESMMNKVFRNLIMNAVRYSPEGERITVRARENEGEIFCGVENTGIHIPEEALPRLFDAFYRVDDSRNRSMGGSGLGLYIVKMALEYHQAQFGACNTDQGVSFYFSMKNT</sequence>
<evidence type="ECO:0000256" key="9">
    <source>
        <dbReference type="SAM" id="Phobius"/>
    </source>
</evidence>
<dbReference type="InterPro" id="IPR003594">
    <property type="entry name" value="HATPase_dom"/>
</dbReference>
<organism evidence="12 13">
    <name type="scientific">Murimonas intestini</name>
    <dbReference type="NCBI Taxonomy" id="1337051"/>
    <lineage>
        <taxon>Bacteria</taxon>
        <taxon>Bacillati</taxon>
        <taxon>Bacillota</taxon>
        <taxon>Clostridia</taxon>
        <taxon>Lachnospirales</taxon>
        <taxon>Lachnospiraceae</taxon>
        <taxon>Murimonas</taxon>
    </lineage>
</organism>
<dbReference type="InterPro" id="IPR003660">
    <property type="entry name" value="HAMP_dom"/>
</dbReference>
<keyword evidence="4" id="KW-0597">Phosphoprotein</keyword>
<feature type="domain" description="Histidine kinase" evidence="10">
    <location>
        <begin position="324"/>
        <end position="538"/>
    </location>
</feature>
<dbReference type="SMART" id="SM00388">
    <property type="entry name" value="HisKA"/>
    <property type="match status" value="1"/>
</dbReference>
<dbReference type="Pfam" id="PF02518">
    <property type="entry name" value="HATPase_c"/>
    <property type="match status" value="1"/>
</dbReference>
<evidence type="ECO:0000256" key="2">
    <source>
        <dbReference type="ARBA" id="ARBA00004370"/>
    </source>
</evidence>
<dbReference type="AlphaFoldDB" id="A0AB73T8Q0"/>
<dbReference type="Pfam" id="PF00672">
    <property type="entry name" value="HAMP"/>
    <property type="match status" value="1"/>
</dbReference>
<reference evidence="12 13" key="1">
    <citation type="submission" date="2018-05" db="EMBL/GenBank/DDBJ databases">
        <authorList>
            <person name="Goeker M."/>
            <person name="Huntemann M."/>
            <person name="Clum A."/>
            <person name="Pillay M."/>
            <person name="Palaniappan K."/>
            <person name="Varghese N."/>
            <person name="Mikhailova N."/>
            <person name="Stamatis D."/>
            <person name="Reddy T."/>
            <person name="Daum C."/>
            <person name="Shapiro N."/>
            <person name="Ivanova N."/>
            <person name="Kyrpides N."/>
            <person name="Woyke T."/>
        </authorList>
    </citation>
    <scope>NUCLEOTIDE SEQUENCE [LARGE SCALE GENOMIC DNA]</scope>
    <source>
        <strain evidence="12 13">DSM 26524</strain>
    </source>
</reference>
<keyword evidence="8" id="KW-0175">Coiled coil</keyword>
<keyword evidence="5" id="KW-0808">Transferase</keyword>
<evidence type="ECO:0000259" key="10">
    <source>
        <dbReference type="PROSITE" id="PS50109"/>
    </source>
</evidence>
<dbReference type="GO" id="GO:0000155">
    <property type="term" value="F:phosphorelay sensor kinase activity"/>
    <property type="evidence" value="ECO:0007669"/>
    <property type="project" value="InterPro"/>
</dbReference>
<keyword evidence="6 12" id="KW-0418">Kinase</keyword>
<keyword evidence="9" id="KW-0472">Membrane</keyword>
<protein>
    <recommendedName>
        <fullName evidence="3">histidine kinase</fullName>
        <ecNumber evidence="3">2.7.13.3</ecNumber>
    </recommendedName>
</protein>
<proteinExistence type="predicted"/>
<dbReference type="InterPro" id="IPR036097">
    <property type="entry name" value="HisK_dim/P_sf"/>
</dbReference>
<dbReference type="Pfam" id="PF00512">
    <property type="entry name" value="HisKA"/>
    <property type="match status" value="1"/>
</dbReference>
<dbReference type="InterPro" id="IPR036890">
    <property type="entry name" value="HATPase_C_sf"/>
</dbReference>
<dbReference type="PROSITE" id="PS50885">
    <property type="entry name" value="HAMP"/>
    <property type="match status" value="1"/>
</dbReference>
<dbReference type="InterPro" id="IPR003661">
    <property type="entry name" value="HisK_dim/P_dom"/>
</dbReference>
<dbReference type="GO" id="GO:0016036">
    <property type="term" value="P:cellular response to phosphate starvation"/>
    <property type="evidence" value="ECO:0007669"/>
    <property type="project" value="TreeGrafter"/>
</dbReference>
<gene>
    <name evidence="12" type="ORF">C7383_102313</name>
</gene>
<keyword evidence="13" id="KW-1185">Reference proteome</keyword>
<evidence type="ECO:0000256" key="4">
    <source>
        <dbReference type="ARBA" id="ARBA00022553"/>
    </source>
</evidence>
<dbReference type="SMART" id="SM00304">
    <property type="entry name" value="HAMP"/>
    <property type="match status" value="1"/>
</dbReference>
<dbReference type="InterPro" id="IPR004358">
    <property type="entry name" value="Sig_transdc_His_kin-like_C"/>
</dbReference>
<dbReference type="Proteomes" id="UP000245412">
    <property type="component" value="Unassembled WGS sequence"/>
</dbReference>
<keyword evidence="9" id="KW-1133">Transmembrane helix</keyword>
<comment type="caution">
    <text evidence="12">The sequence shown here is derived from an EMBL/GenBank/DDBJ whole genome shotgun (WGS) entry which is preliminary data.</text>
</comment>
<dbReference type="FunFam" id="3.30.565.10:FF:000006">
    <property type="entry name" value="Sensor histidine kinase WalK"/>
    <property type="match status" value="1"/>
</dbReference>
<evidence type="ECO:0000256" key="8">
    <source>
        <dbReference type="SAM" id="Coils"/>
    </source>
</evidence>
<dbReference type="RefSeq" id="WP_257524966.1">
    <property type="nucleotide sequence ID" value="NZ_JANKBJ010000008.1"/>
</dbReference>
<dbReference type="PRINTS" id="PR00344">
    <property type="entry name" value="BCTRLSENSOR"/>
</dbReference>
<dbReference type="SMART" id="SM00387">
    <property type="entry name" value="HATPase_c"/>
    <property type="match status" value="1"/>
</dbReference>
<evidence type="ECO:0000256" key="1">
    <source>
        <dbReference type="ARBA" id="ARBA00000085"/>
    </source>
</evidence>
<evidence type="ECO:0000256" key="3">
    <source>
        <dbReference type="ARBA" id="ARBA00012438"/>
    </source>
</evidence>
<dbReference type="Gene3D" id="3.30.565.10">
    <property type="entry name" value="Histidine kinase-like ATPase, C-terminal domain"/>
    <property type="match status" value="1"/>
</dbReference>
<dbReference type="SUPFAM" id="SSF55874">
    <property type="entry name" value="ATPase domain of HSP90 chaperone/DNA topoisomerase II/histidine kinase"/>
    <property type="match status" value="1"/>
</dbReference>
<evidence type="ECO:0000313" key="13">
    <source>
        <dbReference type="Proteomes" id="UP000245412"/>
    </source>
</evidence>
<dbReference type="EMBL" id="QGGY01000002">
    <property type="protein sequence ID" value="PWJ78177.1"/>
    <property type="molecule type" value="Genomic_DNA"/>
</dbReference>
<dbReference type="PROSITE" id="PS50109">
    <property type="entry name" value="HIS_KIN"/>
    <property type="match status" value="1"/>
</dbReference>
<accession>A0AB73T8Q0</accession>
<evidence type="ECO:0000256" key="5">
    <source>
        <dbReference type="ARBA" id="ARBA00022679"/>
    </source>
</evidence>
<feature type="domain" description="HAMP" evidence="11">
    <location>
        <begin position="243"/>
        <end position="295"/>
    </location>
</feature>
<dbReference type="CDD" id="cd00082">
    <property type="entry name" value="HisKA"/>
    <property type="match status" value="1"/>
</dbReference>
<evidence type="ECO:0000313" key="12">
    <source>
        <dbReference type="EMBL" id="PWJ78177.1"/>
    </source>
</evidence>
<dbReference type="SUPFAM" id="SSF158472">
    <property type="entry name" value="HAMP domain-like"/>
    <property type="match status" value="1"/>
</dbReference>
<keyword evidence="9" id="KW-0812">Transmembrane</keyword>
<comment type="subcellular location">
    <subcellularLocation>
        <location evidence="2">Membrane</location>
    </subcellularLocation>
</comment>
<evidence type="ECO:0000256" key="7">
    <source>
        <dbReference type="ARBA" id="ARBA00023012"/>
    </source>
</evidence>
<dbReference type="PANTHER" id="PTHR45453:SF3">
    <property type="entry name" value="HISTIDINE KINASE"/>
    <property type="match status" value="1"/>
</dbReference>
<feature type="transmembrane region" description="Helical" evidence="9">
    <location>
        <begin position="26"/>
        <end position="45"/>
    </location>
</feature>
<evidence type="ECO:0000259" key="11">
    <source>
        <dbReference type="PROSITE" id="PS50885"/>
    </source>
</evidence>
<evidence type="ECO:0000256" key="6">
    <source>
        <dbReference type="ARBA" id="ARBA00022777"/>
    </source>
</evidence>
<dbReference type="GO" id="GO:0004721">
    <property type="term" value="F:phosphoprotein phosphatase activity"/>
    <property type="evidence" value="ECO:0007669"/>
    <property type="project" value="TreeGrafter"/>
</dbReference>
<dbReference type="Gene3D" id="6.10.340.10">
    <property type="match status" value="1"/>
</dbReference>
<keyword evidence="7" id="KW-0902">Two-component regulatory system</keyword>
<comment type="catalytic activity">
    <reaction evidence="1">
        <text>ATP + protein L-histidine = ADP + protein N-phospho-L-histidine.</text>
        <dbReference type="EC" id="2.7.13.3"/>
    </reaction>
</comment>
<dbReference type="InterPro" id="IPR005467">
    <property type="entry name" value="His_kinase_dom"/>
</dbReference>
<dbReference type="EC" id="2.7.13.3" evidence="3"/>